<evidence type="ECO:0000313" key="3">
    <source>
        <dbReference type="EMBL" id="KAK0134146.1"/>
    </source>
</evidence>
<feature type="coiled-coil region" evidence="1">
    <location>
        <begin position="312"/>
        <end position="344"/>
    </location>
</feature>
<evidence type="ECO:0000313" key="4">
    <source>
        <dbReference type="Proteomes" id="UP001174136"/>
    </source>
</evidence>
<dbReference type="EMBL" id="JAOPHQ010005733">
    <property type="protein sequence ID" value="KAK0134146.1"/>
    <property type="molecule type" value="Genomic_DNA"/>
</dbReference>
<keyword evidence="4" id="KW-1185">Reference proteome</keyword>
<reference evidence="3" key="1">
    <citation type="journal article" date="2023" name="Front. Mar. Sci.">
        <title>A new Merluccius polli reference genome to investigate the effects of global change in West African waters.</title>
        <authorList>
            <person name="Mateo J.L."/>
            <person name="Blanco-Fernandez C."/>
            <person name="Garcia-Vazquez E."/>
            <person name="Machado-Schiaffino G."/>
        </authorList>
    </citation>
    <scope>NUCLEOTIDE SEQUENCE</scope>
    <source>
        <strain evidence="3">C29</strain>
        <tissue evidence="3">Fin</tissue>
    </source>
</reference>
<dbReference type="AlphaFoldDB" id="A0AA47NQ45"/>
<protein>
    <submittedName>
        <fullName evidence="3">Centriolin</fullName>
    </submittedName>
</protein>
<keyword evidence="1" id="KW-0175">Coiled coil</keyword>
<evidence type="ECO:0000256" key="2">
    <source>
        <dbReference type="SAM" id="MobiDB-lite"/>
    </source>
</evidence>
<comment type="caution">
    <text evidence="3">The sequence shown here is derived from an EMBL/GenBank/DDBJ whole genome shotgun (WGS) entry which is preliminary data.</text>
</comment>
<gene>
    <name evidence="3" type="primary">CNTRL</name>
    <name evidence="3" type="ORF">N1851_030285</name>
</gene>
<feature type="compositionally biased region" description="Low complexity" evidence="2">
    <location>
        <begin position="135"/>
        <end position="147"/>
    </location>
</feature>
<accession>A0AA47NQ45</accession>
<evidence type="ECO:0000256" key="1">
    <source>
        <dbReference type="SAM" id="Coils"/>
    </source>
</evidence>
<feature type="coiled-coil region" evidence="1">
    <location>
        <begin position="16"/>
        <end position="78"/>
    </location>
</feature>
<organism evidence="3 4">
    <name type="scientific">Merluccius polli</name>
    <name type="common">Benguela hake</name>
    <name type="synonym">Merluccius cadenati</name>
    <dbReference type="NCBI Taxonomy" id="89951"/>
    <lineage>
        <taxon>Eukaryota</taxon>
        <taxon>Metazoa</taxon>
        <taxon>Chordata</taxon>
        <taxon>Craniata</taxon>
        <taxon>Vertebrata</taxon>
        <taxon>Euteleostomi</taxon>
        <taxon>Actinopterygii</taxon>
        <taxon>Neopterygii</taxon>
        <taxon>Teleostei</taxon>
        <taxon>Neoteleostei</taxon>
        <taxon>Acanthomorphata</taxon>
        <taxon>Zeiogadaria</taxon>
        <taxon>Gadariae</taxon>
        <taxon>Gadiformes</taxon>
        <taxon>Gadoidei</taxon>
        <taxon>Merlucciidae</taxon>
        <taxon>Merluccius</taxon>
    </lineage>
</organism>
<feature type="region of interest" description="Disordered" evidence="2">
    <location>
        <begin position="135"/>
        <end position="154"/>
    </location>
</feature>
<feature type="coiled-coil region" evidence="1">
    <location>
        <begin position="154"/>
        <end position="188"/>
    </location>
</feature>
<proteinExistence type="predicted"/>
<name>A0AA47NQ45_MERPO</name>
<sequence length="458" mass="52646">MAMMSSKKHQELEGRLEDMLSRIAMETLEIKHLEQQLTEGQILVCQAQDEACCLGTQNQALQRQLEATQHHCRQLETEAITHRQQFHGGLDLLFEALVSGQDGFRSNGLEEMLSDRLRQMYQDIQQYVAEQIQRAQEQVQQNHNQQNPDKQMQGEKLREELKEARSSLQNSQAQVQHLQHTMAELSRRQKLSRSMSESQRYTDQRIRWTTQQLRALSDTLEQLEPHQEARDSGLGLHYLSSPERGRCDIRLLPRVDYIVDGNPTDTGYSAEEEVGHSWSSGGPATGVSAGIADSQEPLCGCSATPACNLPEHTDLERKRVEEERKRVEEERKMLHLEMKQLRCVCLCEEVQCVEQTLLKRRAELRQADRRLLDAQSCLHYTRHKARCVQKQLVLSQSELQGLDHRLEESATCLLETKQQLWETEEELQENLLKLAFGDSGIQVGIMKPLKTHVSDPQV</sequence>
<dbReference type="Proteomes" id="UP001174136">
    <property type="component" value="Unassembled WGS sequence"/>
</dbReference>